<protein>
    <submittedName>
        <fullName evidence="1">Uncharacterized protein</fullName>
    </submittedName>
</protein>
<comment type="caution">
    <text evidence="1">The sequence shown here is derived from an EMBL/GenBank/DDBJ whole genome shotgun (WGS) entry which is preliminary data.</text>
</comment>
<proteinExistence type="predicted"/>
<accession>A0A929PXI5</accession>
<name>A0A929PXI5_9SPHI</name>
<reference evidence="1" key="1">
    <citation type="submission" date="2020-10" db="EMBL/GenBank/DDBJ databases">
        <title>Mucilaginibacter mali sp. nov., isolated from rhizosphere soil of apple orchard.</title>
        <authorList>
            <person name="Lee J.-S."/>
            <person name="Kim H.S."/>
            <person name="Kim J.-S."/>
        </authorList>
    </citation>
    <scope>NUCLEOTIDE SEQUENCE</scope>
    <source>
        <strain evidence="1">KCTC 22746</strain>
    </source>
</reference>
<organism evidence="1 2">
    <name type="scientific">Mucilaginibacter myungsuensis</name>
    <dbReference type="NCBI Taxonomy" id="649104"/>
    <lineage>
        <taxon>Bacteria</taxon>
        <taxon>Pseudomonadati</taxon>
        <taxon>Bacteroidota</taxon>
        <taxon>Sphingobacteriia</taxon>
        <taxon>Sphingobacteriales</taxon>
        <taxon>Sphingobacteriaceae</taxon>
        <taxon>Mucilaginibacter</taxon>
    </lineage>
</organism>
<dbReference type="EMBL" id="JADFFL010000003">
    <property type="protein sequence ID" value="MBE9662435.1"/>
    <property type="molecule type" value="Genomic_DNA"/>
</dbReference>
<dbReference type="AlphaFoldDB" id="A0A929PXI5"/>
<dbReference type="RefSeq" id="WP_194111605.1">
    <property type="nucleotide sequence ID" value="NZ_JADFFL010000003.1"/>
</dbReference>
<evidence type="ECO:0000313" key="1">
    <source>
        <dbReference type="EMBL" id="MBE9662435.1"/>
    </source>
</evidence>
<gene>
    <name evidence="1" type="ORF">IRJ16_11135</name>
</gene>
<evidence type="ECO:0000313" key="2">
    <source>
        <dbReference type="Proteomes" id="UP000622475"/>
    </source>
</evidence>
<dbReference type="Proteomes" id="UP000622475">
    <property type="component" value="Unassembled WGS sequence"/>
</dbReference>
<sequence>MYLFARDLGYICFDIKSAVKNGPLNDAQLMVLKVVKDQYDEKDPEDLRKLLIDFNDRKMQEHLDKFIDEKGYTDAGFEKMSHGHGRQAC</sequence>
<keyword evidence="2" id="KW-1185">Reference proteome</keyword>